<sequence>MKKETEKTKDLPYNPEITKHDKDILEQQNAGIRKDGGDDMDLLHRKDAVDFSGKDLDVPGRKEAKKGNGPRGLNDEENKLHSQGGETKNNLERDDSAR</sequence>
<organism evidence="2 3">
    <name type="scientific">Aquimarina intermedia</name>
    <dbReference type="NCBI Taxonomy" id="350814"/>
    <lineage>
        <taxon>Bacteria</taxon>
        <taxon>Pseudomonadati</taxon>
        <taxon>Bacteroidota</taxon>
        <taxon>Flavobacteriia</taxon>
        <taxon>Flavobacteriales</taxon>
        <taxon>Flavobacteriaceae</taxon>
        <taxon>Aquimarina</taxon>
    </lineage>
</organism>
<dbReference type="RefSeq" id="WP_148783332.1">
    <property type="nucleotide sequence ID" value="NZ_VNHU01000009.1"/>
</dbReference>
<reference evidence="2 3" key="1">
    <citation type="submission" date="2019-07" db="EMBL/GenBank/DDBJ databases">
        <title>Genomic Encyclopedia of Archaeal and Bacterial Type Strains, Phase II (KMG-II): from individual species to whole genera.</title>
        <authorList>
            <person name="Goeker M."/>
        </authorList>
    </citation>
    <scope>NUCLEOTIDE SEQUENCE [LARGE SCALE GENOMIC DNA]</scope>
    <source>
        <strain evidence="2 3">DSM 17527</strain>
    </source>
</reference>
<dbReference type="Proteomes" id="UP000324376">
    <property type="component" value="Unassembled WGS sequence"/>
</dbReference>
<name>A0A5S5BYY6_9FLAO</name>
<comment type="caution">
    <text evidence="2">The sequence shown here is derived from an EMBL/GenBank/DDBJ whole genome shotgun (WGS) entry which is preliminary data.</text>
</comment>
<feature type="compositionally biased region" description="Basic and acidic residues" evidence="1">
    <location>
        <begin position="89"/>
        <end position="98"/>
    </location>
</feature>
<proteinExistence type="predicted"/>
<evidence type="ECO:0000313" key="2">
    <source>
        <dbReference type="EMBL" id="TYP71436.1"/>
    </source>
</evidence>
<dbReference type="OrthoDB" id="1453481at2"/>
<protein>
    <submittedName>
        <fullName evidence="2">Uncharacterized protein</fullName>
    </submittedName>
</protein>
<feature type="region of interest" description="Disordered" evidence="1">
    <location>
        <begin position="1"/>
        <end position="39"/>
    </location>
</feature>
<feature type="compositionally biased region" description="Basic and acidic residues" evidence="1">
    <location>
        <begin position="52"/>
        <end position="66"/>
    </location>
</feature>
<feature type="compositionally biased region" description="Basic and acidic residues" evidence="1">
    <location>
        <begin position="1"/>
        <end position="10"/>
    </location>
</feature>
<dbReference type="AlphaFoldDB" id="A0A5S5BYY6"/>
<keyword evidence="3" id="KW-1185">Reference proteome</keyword>
<gene>
    <name evidence="2" type="ORF">BD809_10918</name>
</gene>
<dbReference type="EMBL" id="VNHU01000009">
    <property type="protein sequence ID" value="TYP71436.1"/>
    <property type="molecule type" value="Genomic_DNA"/>
</dbReference>
<accession>A0A5S5BYY6</accession>
<feature type="region of interest" description="Disordered" evidence="1">
    <location>
        <begin position="52"/>
        <end position="98"/>
    </location>
</feature>
<evidence type="ECO:0000313" key="3">
    <source>
        <dbReference type="Proteomes" id="UP000324376"/>
    </source>
</evidence>
<evidence type="ECO:0000256" key="1">
    <source>
        <dbReference type="SAM" id="MobiDB-lite"/>
    </source>
</evidence>